<comment type="similarity">
    <text evidence="12">Belongs to the dus family.</text>
</comment>
<evidence type="ECO:0000256" key="12">
    <source>
        <dbReference type="PIRNR" id="PIRNR006621"/>
    </source>
</evidence>
<dbReference type="PANTHER" id="PTHR45846:SF1">
    <property type="entry name" value="TRNA-DIHYDROURIDINE(47) SYNTHASE [NAD(P)(+)]-LIKE"/>
    <property type="match status" value="1"/>
</dbReference>
<keyword evidence="9 12" id="KW-0560">Oxidoreductase</keyword>
<dbReference type="InterPro" id="IPR035587">
    <property type="entry name" value="DUS-like_FMN-bd"/>
</dbReference>
<dbReference type="InterPro" id="IPR013785">
    <property type="entry name" value="Aldolase_TIM"/>
</dbReference>
<evidence type="ECO:0000256" key="5">
    <source>
        <dbReference type="ARBA" id="ARBA00022643"/>
    </source>
</evidence>
<dbReference type="EMBL" id="JBBNPS010000021">
    <property type="protein sequence ID" value="MEQ3354064.1"/>
    <property type="molecule type" value="Genomic_DNA"/>
</dbReference>
<proteinExistence type="inferred from homology"/>
<gene>
    <name evidence="14" type="ORF">AAA081_07135</name>
</gene>
<dbReference type="Pfam" id="PF01207">
    <property type="entry name" value="Dus"/>
    <property type="match status" value="1"/>
</dbReference>
<keyword evidence="8" id="KW-0694">RNA-binding</keyword>
<protein>
    <recommendedName>
        <fullName evidence="12">tRNA-dihydrouridine synthase</fullName>
        <ecNumber evidence="12">1.3.1.-</ecNumber>
    </recommendedName>
</protein>
<comment type="cofactor">
    <cofactor evidence="1 12">
        <name>FMN</name>
        <dbReference type="ChEBI" id="CHEBI:58210"/>
    </cofactor>
</comment>
<dbReference type="SUPFAM" id="SSF51395">
    <property type="entry name" value="FMN-linked oxidoreductases"/>
    <property type="match status" value="1"/>
</dbReference>
<comment type="caution">
    <text evidence="14">The sequence shown here is derived from an EMBL/GenBank/DDBJ whole genome shotgun (WGS) entry which is preliminary data.</text>
</comment>
<keyword evidence="4 12" id="KW-0285">Flavoprotein</keyword>
<keyword evidence="5 12" id="KW-0288">FMN</keyword>
<organism evidence="14 15">
    <name type="scientific">Aedoeadaptatus acetigenes</name>
    <dbReference type="NCBI Taxonomy" id="2981723"/>
    <lineage>
        <taxon>Bacteria</taxon>
        <taxon>Bacillati</taxon>
        <taxon>Bacillota</taxon>
        <taxon>Tissierellia</taxon>
        <taxon>Tissierellales</taxon>
        <taxon>Peptoniphilaceae</taxon>
        <taxon>Aedoeadaptatus</taxon>
    </lineage>
</organism>
<evidence type="ECO:0000256" key="7">
    <source>
        <dbReference type="ARBA" id="ARBA00022857"/>
    </source>
</evidence>
<evidence type="ECO:0000256" key="10">
    <source>
        <dbReference type="ARBA" id="ARBA00048205"/>
    </source>
</evidence>
<dbReference type="Gene3D" id="1.10.1200.80">
    <property type="entry name" value="Putative flavin oxidoreducatase, domain 2"/>
    <property type="match status" value="1"/>
</dbReference>
<evidence type="ECO:0000256" key="3">
    <source>
        <dbReference type="ARBA" id="ARBA00022555"/>
    </source>
</evidence>
<evidence type="ECO:0000256" key="8">
    <source>
        <dbReference type="ARBA" id="ARBA00022884"/>
    </source>
</evidence>
<sequence>MAFTIALAPMAGYTDQSFRRICTAYGMDYSTTEMVSAKALYYKDKKTRRLMAVAKDEAPVSLQLFGDEAEIFRAVLKDLGDELKIYRSLDINMGCPAPKIVKTGAGSALLKTPDKARAILEACVETSPIPVSVKIRKGFEEGGEEGMEIAKIAEAAGVSEITVHGRSREAYYSGSADWDFISRVAEAVDVPVVGNGDIQRAEDVLRRMDAPLAGVAIGRGAVGHPFLFREICAALRGEAMEAPSQKEIIAVAKEHLALSVAEKGEHLGVIEMRKHFIGYLKGFSEAKRRRNEILSLSEKDAIDDYLDRLAEEAR</sequence>
<comment type="catalytic activity">
    <reaction evidence="10">
        <text>a 5,6-dihydrouridine in tRNA + NADP(+) = a uridine in tRNA + NADPH + H(+)</text>
        <dbReference type="Rhea" id="RHEA:23624"/>
        <dbReference type="Rhea" id="RHEA-COMP:13339"/>
        <dbReference type="Rhea" id="RHEA-COMP:13887"/>
        <dbReference type="ChEBI" id="CHEBI:15378"/>
        <dbReference type="ChEBI" id="CHEBI:57783"/>
        <dbReference type="ChEBI" id="CHEBI:58349"/>
        <dbReference type="ChEBI" id="CHEBI:65315"/>
        <dbReference type="ChEBI" id="CHEBI:74443"/>
    </reaction>
</comment>
<evidence type="ECO:0000313" key="15">
    <source>
        <dbReference type="Proteomes" id="UP001481872"/>
    </source>
</evidence>
<evidence type="ECO:0000256" key="11">
    <source>
        <dbReference type="ARBA" id="ARBA00048802"/>
    </source>
</evidence>
<evidence type="ECO:0000256" key="9">
    <source>
        <dbReference type="ARBA" id="ARBA00023002"/>
    </source>
</evidence>
<evidence type="ECO:0000256" key="2">
    <source>
        <dbReference type="ARBA" id="ARBA00002790"/>
    </source>
</evidence>
<dbReference type="PROSITE" id="PS01136">
    <property type="entry name" value="UPF0034"/>
    <property type="match status" value="1"/>
</dbReference>
<dbReference type="InterPro" id="IPR001269">
    <property type="entry name" value="DUS_fam"/>
</dbReference>
<dbReference type="Gene3D" id="3.20.20.70">
    <property type="entry name" value="Aldolase class I"/>
    <property type="match status" value="1"/>
</dbReference>
<keyword evidence="6 12" id="KW-0819">tRNA processing</keyword>
<evidence type="ECO:0000256" key="4">
    <source>
        <dbReference type="ARBA" id="ARBA00022630"/>
    </source>
</evidence>
<dbReference type="RefSeq" id="WP_349054371.1">
    <property type="nucleotide sequence ID" value="NZ_JBBNPS010000021.1"/>
</dbReference>
<feature type="domain" description="DUS-like FMN-binding" evidence="13">
    <location>
        <begin position="7"/>
        <end position="302"/>
    </location>
</feature>
<dbReference type="PIRSF" id="PIRSF006621">
    <property type="entry name" value="Dus"/>
    <property type="match status" value="1"/>
</dbReference>
<dbReference type="PANTHER" id="PTHR45846">
    <property type="entry name" value="TRNA-DIHYDROURIDINE(47) SYNTHASE [NAD(P)(+)]-LIKE"/>
    <property type="match status" value="1"/>
</dbReference>
<dbReference type="InterPro" id="IPR024036">
    <property type="entry name" value="tRNA-dHydroUridine_Synthase_C"/>
</dbReference>
<evidence type="ECO:0000259" key="13">
    <source>
        <dbReference type="Pfam" id="PF01207"/>
    </source>
</evidence>
<reference evidence="14 15" key="1">
    <citation type="submission" date="2024-04" db="EMBL/GenBank/DDBJ databases">
        <title>Human intestinal bacterial collection.</title>
        <authorList>
            <person name="Pauvert C."/>
            <person name="Hitch T.C.A."/>
            <person name="Clavel T."/>
        </authorList>
    </citation>
    <scope>NUCLEOTIDE SEQUENCE [LARGE SCALE GENOMIC DNA]</scope>
    <source>
        <strain evidence="14 15">CLA-SR-H026</strain>
    </source>
</reference>
<dbReference type="InterPro" id="IPR018517">
    <property type="entry name" value="tRNA_hU_synthase_CS"/>
</dbReference>
<evidence type="ECO:0000313" key="14">
    <source>
        <dbReference type="EMBL" id="MEQ3354064.1"/>
    </source>
</evidence>
<evidence type="ECO:0000256" key="6">
    <source>
        <dbReference type="ARBA" id="ARBA00022694"/>
    </source>
</evidence>
<keyword evidence="3" id="KW-0820">tRNA-binding</keyword>
<dbReference type="CDD" id="cd02801">
    <property type="entry name" value="DUS_like_FMN"/>
    <property type="match status" value="1"/>
</dbReference>
<keyword evidence="7" id="KW-0521">NADP</keyword>
<comment type="function">
    <text evidence="2 12">Catalyzes the synthesis of 5,6-dihydrouridine (D), a modified base found in the D-loop of most tRNAs, via the reduction of the C5-C6 double bond in target uridines.</text>
</comment>
<name>A0ABV1J783_9FIRM</name>
<comment type="catalytic activity">
    <reaction evidence="11">
        <text>a 5,6-dihydrouridine in tRNA + NAD(+) = a uridine in tRNA + NADH + H(+)</text>
        <dbReference type="Rhea" id="RHEA:54452"/>
        <dbReference type="Rhea" id="RHEA-COMP:13339"/>
        <dbReference type="Rhea" id="RHEA-COMP:13887"/>
        <dbReference type="ChEBI" id="CHEBI:15378"/>
        <dbReference type="ChEBI" id="CHEBI:57540"/>
        <dbReference type="ChEBI" id="CHEBI:57945"/>
        <dbReference type="ChEBI" id="CHEBI:65315"/>
        <dbReference type="ChEBI" id="CHEBI:74443"/>
    </reaction>
</comment>
<keyword evidence="15" id="KW-1185">Reference proteome</keyword>
<accession>A0ABV1J783</accession>
<evidence type="ECO:0000256" key="1">
    <source>
        <dbReference type="ARBA" id="ARBA00001917"/>
    </source>
</evidence>
<dbReference type="EC" id="1.3.1.-" evidence="12"/>
<dbReference type="Proteomes" id="UP001481872">
    <property type="component" value="Unassembled WGS sequence"/>
</dbReference>